<evidence type="ECO:0000313" key="4">
    <source>
        <dbReference type="Proteomes" id="UP000002754"/>
    </source>
</evidence>
<dbReference type="InterPro" id="IPR005180">
    <property type="entry name" value="DUF302"/>
</dbReference>
<sequence length="127" mass="14579">MFDYTVDTVSGMEETIEKLKTNLMEEQFGVLWEFDIQAKLQEKGLEFNDPYKVLEVCNPHEAKRVLDRNKMVGYFLPCKIVVYNDNGKTKIGMPKPTSLIQYVNDEDLNGIAADIEKRLISAIDKSI</sequence>
<dbReference type="Pfam" id="PF03625">
    <property type="entry name" value="DUF302"/>
    <property type="match status" value="1"/>
</dbReference>
<organism evidence="2 4">
    <name type="scientific">Alkalihalobacillus alcalophilus ATCC 27647 = CGMCC 1.3604</name>
    <dbReference type="NCBI Taxonomy" id="1218173"/>
    <lineage>
        <taxon>Bacteria</taxon>
        <taxon>Bacillati</taxon>
        <taxon>Bacillota</taxon>
        <taxon>Bacilli</taxon>
        <taxon>Bacillales</taxon>
        <taxon>Bacillaceae</taxon>
        <taxon>Alkalihalobacillus</taxon>
    </lineage>
</organism>
<evidence type="ECO:0000313" key="2">
    <source>
        <dbReference type="EMBL" id="KGA96702.1"/>
    </source>
</evidence>
<name>A0A094YTB3_ALKAL</name>
<evidence type="ECO:0000259" key="1">
    <source>
        <dbReference type="Pfam" id="PF03625"/>
    </source>
</evidence>
<dbReference type="PIRSF" id="PIRSF021774">
    <property type="entry name" value="UCP021774"/>
    <property type="match status" value="1"/>
</dbReference>
<dbReference type="STRING" id="1218173.BALCAV_0214480"/>
<dbReference type="CDD" id="cd14797">
    <property type="entry name" value="DUF302"/>
    <property type="match status" value="1"/>
</dbReference>
<evidence type="ECO:0000313" key="3">
    <source>
        <dbReference type="EMBL" id="THG88658.1"/>
    </source>
</evidence>
<dbReference type="PANTHER" id="PTHR38342">
    <property type="entry name" value="SLR5037 PROTEIN"/>
    <property type="match status" value="1"/>
</dbReference>
<dbReference type="InterPro" id="IPR016796">
    <property type="entry name" value="UCP021774"/>
</dbReference>
<dbReference type="RefSeq" id="WP_004427608.1">
    <property type="nucleotide sequence ID" value="NZ_ALPT02000049.1"/>
</dbReference>
<dbReference type="Proteomes" id="UP000002754">
    <property type="component" value="Unassembled WGS sequence"/>
</dbReference>
<feature type="domain" description="DUF302" evidence="1">
    <location>
        <begin position="34"/>
        <end position="96"/>
    </location>
</feature>
<accession>A0A094YTB3</accession>
<dbReference type="EMBL" id="ALPT02000049">
    <property type="protein sequence ID" value="KGA96702.1"/>
    <property type="molecule type" value="Genomic_DNA"/>
</dbReference>
<dbReference type="PANTHER" id="PTHR38342:SF1">
    <property type="entry name" value="SLR5037 PROTEIN"/>
    <property type="match status" value="1"/>
</dbReference>
<dbReference type="Proteomes" id="UP000297014">
    <property type="component" value="Unassembled WGS sequence"/>
</dbReference>
<dbReference type="AlphaFoldDB" id="A0A094YTB3"/>
<proteinExistence type="predicted"/>
<dbReference type="EMBL" id="JALP01000351">
    <property type="protein sequence ID" value="THG88658.1"/>
    <property type="molecule type" value="Genomic_DNA"/>
</dbReference>
<keyword evidence="4" id="KW-1185">Reference proteome</keyword>
<evidence type="ECO:0000313" key="5">
    <source>
        <dbReference type="Proteomes" id="UP000297014"/>
    </source>
</evidence>
<dbReference type="Gene3D" id="3.30.310.70">
    <property type="entry name" value="TT1751-like domain"/>
    <property type="match status" value="1"/>
</dbReference>
<dbReference type="OrthoDB" id="9791067at2"/>
<protein>
    <recommendedName>
        <fullName evidence="1">DUF302 domain-containing protein</fullName>
    </recommendedName>
</protein>
<dbReference type="eggNOG" id="COG3439">
    <property type="taxonomic scope" value="Bacteria"/>
</dbReference>
<gene>
    <name evidence="3" type="ORF">AJ85_01515</name>
    <name evidence="2" type="ORF">BALCAV_0214480</name>
</gene>
<dbReference type="InterPro" id="IPR035923">
    <property type="entry name" value="TT1751-like_sf"/>
</dbReference>
<dbReference type="SUPFAM" id="SSF103247">
    <property type="entry name" value="TT1751-like"/>
    <property type="match status" value="1"/>
</dbReference>
<reference evidence="3 5" key="2">
    <citation type="submission" date="2014-01" db="EMBL/GenBank/DDBJ databases">
        <title>Draft genome sequencing of Bacillus alcalophilus CGMCC 1.3604.</title>
        <authorList>
            <person name="Yang J."/>
            <person name="Diao L."/>
            <person name="Yang S."/>
        </authorList>
    </citation>
    <scope>NUCLEOTIDE SEQUENCE [LARGE SCALE GENOMIC DNA]</scope>
    <source>
        <strain evidence="3 5">CGMCC 1.3604</strain>
    </source>
</reference>
<comment type="caution">
    <text evidence="2">The sequence shown here is derived from an EMBL/GenBank/DDBJ whole genome shotgun (WGS) entry which is preliminary data.</text>
</comment>
<reference evidence="2 4" key="1">
    <citation type="journal article" date="2014" name="Genome Announc.">
        <title>Draft Genome Sequence of Bacillus alcalophilus AV1934, a Classic Alkaliphile Isolated from Human Feces in 1934.</title>
        <authorList>
            <person name="Attie O."/>
            <person name="Jayaprakash A."/>
            <person name="Shah H."/>
            <person name="Paulsen I.T."/>
            <person name="Morino M."/>
            <person name="Takahashi Y."/>
            <person name="Narumi I."/>
            <person name="Sachidanandam R."/>
            <person name="Satoh K."/>
            <person name="Ito M."/>
            <person name="Krulwich T.A."/>
        </authorList>
    </citation>
    <scope>NUCLEOTIDE SEQUENCE [LARGE SCALE GENOMIC DNA]</scope>
    <source>
        <strain evidence="2 4">AV1934</strain>
    </source>
</reference>